<dbReference type="SMART" id="SM00091">
    <property type="entry name" value="PAS"/>
    <property type="match status" value="2"/>
</dbReference>
<dbReference type="PROSITE" id="PS50883">
    <property type="entry name" value="EAL"/>
    <property type="match status" value="1"/>
</dbReference>
<dbReference type="CDD" id="cd01948">
    <property type="entry name" value="EAL"/>
    <property type="match status" value="1"/>
</dbReference>
<dbReference type="Pfam" id="PF08447">
    <property type="entry name" value="PAS_3"/>
    <property type="match status" value="1"/>
</dbReference>
<dbReference type="Gene3D" id="3.30.70.270">
    <property type="match status" value="1"/>
</dbReference>
<dbReference type="InterPro" id="IPR000160">
    <property type="entry name" value="GGDEF_dom"/>
</dbReference>
<sequence length="709" mass="79107">MINNNLFSDLIEYVPVGIVVHGPQSEILFANNKAAEILGLSTAQMLGKVAIDPAWRFDFPDGTPLSLADYPVNRVLKCKEGVWGMILKVHRPVAKDIAWVLCNAFPSIGKDGEVLQVITCFTDISALKHAEEALIASEERLNLMLQGANDAAWDWDLRQHSVYYSPRWWQMLGREPDELEPTEDLLIKLLHPDDYQKVIDKMNGLIDSTGPSAFETEFRLQTKSGNYLPVLCRGVILRGADGTPLRMSGTNMDLTERKASEAQIYQLAYYDVLTGLANRTLLMERLKAAIALCERSKQIGALFIIDLDNFKILNDTMGHDVGDELLKMVAERLLQAVRSCDLVARLGGDEFVIVMENLAIDERGAALKAKSVGQKVRGLLNDPFMLAGKQVRTSPSIGIALFAEGRPGLEELLKQADVAMYQAKEAGKNALRFFDPAMQAAVEERVALENDLRNGVLDNEFRLFCQPQVDASGRLCGGEVLIRWQHPVRGLVMPNQFIPLAEQTDLIIPIGEWVLRRTCETLVEWESHPSLKQISLSVNVSVNQVRAHNFVERVLAIIDDCGANPARIMLELTESLMAENVEEIIFKMNALRVRGVRFSVDDFGTGYSSLSYLKRFPLSELKIDQSFVREIASNQHDAVITEIIITLAKKLGLGVLAEGVETEEQLNFLLAHDCSYFQGYLFGKPCAIELFGSSFMDLMEPVSRHVRQG</sequence>
<feature type="domain" description="EAL" evidence="3">
    <location>
        <begin position="445"/>
        <end position="699"/>
    </location>
</feature>
<dbReference type="SMART" id="SM00267">
    <property type="entry name" value="GGDEF"/>
    <property type="match status" value="1"/>
</dbReference>
<evidence type="ECO:0000313" key="5">
    <source>
        <dbReference type="EMBL" id="QRH01835.1"/>
    </source>
</evidence>
<dbReference type="InterPro" id="IPR052155">
    <property type="entry name" value="Biofilm_reg_signaling"/>
</dbReference>
<dbReference type="InterPro" id="IPR000700">
    <property type="entry name" value="PAS-assoc_C"/>
</dbReference>
<evidence type="ECO:0000259" key="2">
    <source>
        <dbReference type="PROSITE" id="PS50113"/>
    </source>
</evidence>
<feature type="domain" description="PAS" evidence="1">
    <location>
        <begin position="137"/>
        <end position="209"/>
    </location>
</feature>
<dbReference type="InterPro" id="IPR035919">
    <property type="entry name" value="EAL_sf"/>
</dbReference>
<dbReference type="PROSITE" id="PS50887">
    <property type="entry name" value="GGDEF"/>
    <property type="match status" value="1"/>
</dbReference>
<dbReference type="Proteomes" id="UP000596252">
    <property type="component" value="Chromosome"/>
</dbReference>
<dbReference type="InterPro" id="IPR000014">
    <property type="entry name" value="PAS"/>
</dbReference>
<dbReference type="InterPro" id="IPR043128">
    <property type="entry name" value="Rev_trsase/Diguanyl_cyclase"/>
</dbReference>
<dbReference type="PANTHER" id="PTHR44757:SF2">
    <property type="entry name" value="BIOFILM ARCHITECTURE MAINTENANCE PROTEIN MBAA"/>
    <property type="match status" value="1"/>
</dbReference>
<dbReference type="InterPro" id="IPR001633">
    <property type="entry name" value="EAL_dom"/>
</dbReference>
<dbReference type="Gene3D" id="3.30.450.20">
    <property type="entry name" value="PAS domain"/>
    <property type="match status" value="2"/>
</dbReference>
<feature type="domain" description="PAS" evidence="1">
    <location>
        <begin position="3"/>
        <end position="48"/>
    </location>
</feature>
<dbReference type="InterPro" id="IPR001610">
    <property type="entry name" value="PAC"/>
</dbReference>
<dbReference type="EMBL" id="CP069213">
    <property type="protein sequence ID" value="QRH01835.1"/>
    <property type="molecule type" value="Genomic_DNA"/>
</dbReference>
<dbReference type="SUPFAM" id="SSF141868">
    <property type="entry name" value="EAL domain-like"/>
    <property type="match status" value="1"/>
</dbReference>
<gene>
    <name evidence="5" type="ORF">JQC75_18645</name>
</gene>
<dbReference type="Gene3D" id="3.20.20.450">
    <property type="entry name" value="EAL domain"/>
    <property type="match status" value="1"/>
</dbReference>
<dbReference type="PANTHER" id="PTHR44757">
    <property type="entry name" value="DIGUANYLATE CYCLASE DGCP"/>
    <property type="match status" value="1"/>
</dbReference>
<evidence type="ECO:0000313" key="6">
    <source>
        <dbReference type="Proteomes" id="UP000596252"/>
    </source>
</evidence>
<dbReference type="NCBIfam" id="TIGR00254">
    <property type="entry name" value="GGDEF"/>
    <property type="match status" value="1"/>
</dbReference>
<dbReference type="Pfam" id="PF00990">
    <property type="entry name" value="GGDEF"/>
    <property type="match status" value="1"/>
</dbReference>
<accession>A0ABX7G3K1</accession>
<dbReference type="SMART" id="SM00086">
    <property type="entry name" value="PAC"/>
    <property type="match status" value="1"/>
</dbReference>
<dbReference type="CDD" id="cd01949">
    <property type="entry name" value="GGDEF"/>
    <property type="match status" value="1"/>
</dbReference>
<reference evidence="5 6" key="1">
    <citation type="journal article" date="2012" name="Antonie Van Leeuwenhoek">
        <title>Shewanella litorisediminis sp. nov., a gammaproteobacterium isolated from a tidal flat sediment.</title>
        <authorList>
            <person name="Lee M.H."/>
            <person name="Yoon J.H."/>
        </authorList>
    </citation>
    <scope>NUCLEOTIDE SEQUENCE [LARGE SCALE GENOMIC DNA]</scope>
    <source>
        <strain evidence="5 6">SMK1-12</strain>
    </source>
</reference>
<protein>
    <submittedName>
        <fullName evidence="5">EAL domain-containing protein</fullName>
    </submittedName>
</protein>
<keyword evidence="6" id="KW-1185">Reference proteome</keyword>
<name>A0ABX7G3K1_9GAMM</name>
<dbReference type="InterPro" id="IPR013656">
    <property type="entry name" value="PAS_4"/>
</dbReference>
<proteinExistence type="predicted"/>
<evidence type="ECO:0000259" key="3">
    <source>
        <dbReference type="PROSITE" id="PS50883"/>
    </source>
</evidence>
<feature type="domain" description="PAC" evidence="2">
    <location>
        <begin position="214"/>
        <end position="266"/>
    </location>
</feature>
<dbReference type="InterPro" id="IPR035965">
    <property type="entry name" value="PAS-like_dom_sf"/>
</dbReference>
<organism evidence="5 6">
    <name type="scientific">Shewanella litorisediminis</name>
    <dbReference type="NCBI Taxonomy" id="1173586"/>
    <lineage>
        <taxon>Bacteria</taxon>
        <taxon>Pseudomonadati</taxon>
        <taxon>Pseudomonadota</taxon>
        <taxon>Gammaproteobacteria</taxon>
        <taxon>Alteromonadales</taxon>
        <taxon>Shewanellaceae</taxon>
        <taxon>Shewanella</taxon>
    </lineage>
</organism>
<dbReference type="RefSeq" id="WP_203325503.1">
    <property type="nucleotide sequence ID" value="NZ_CP069213.1"/>
</dbReference>
<dbReference type="Gene3D" id="2.10.70.100">
    <property type="match status" value="1"/>
</dbReference>
<feature type="domain" description="GGDEF" evidence="4">
    <location>
        <begin position="298"/>
        <end position="436"/>
    </location>
</feature>
<dbReference type="InterPro" id="IPR029787">
    <property type="entry name" value="Nucleotide_cyclase"/>
</dbReference>
<dbReference type="InterPro" id="IPR013655">
    <property type="entry name" value="PAS_fold_3"/>
</dbReference>
<evidence type="ECO:0000259" key="4">
    <source>
        <dbReference type="PROSITE" id="PS50887"/>
    </source>
</evidence>
<evidence type="ECO:0000259" key="1">
    <source>
        <dbReference type="PROSITE" id="PS50112"/>
    </source>
</evidence>
<dbReference type="PROSITE" id="PS50113">
    <property type="entry name" value="PAC"/>
    <property type="match status" value="1"/>
</dbReference>
<dbReference type="SUPFAM" id="SSF55073">
    <property type="entry name" value="Nucleotide cyclase"/>
    <property type="match status" value="1"/>
</dbReference>
<dbReference type="Pfam" id="PF08448">
    <property type="entry name" value="PAS_4"/>
    <property type="match status" value="1"/>
</dbReference>
<dbReference type="SMART" id="SM00052">
    <property type="entry name" value="EAL"/>
    <property type="match status" value="1"/>
</dbReference>
<dbReference type="CDD" id="cd00130">
    <property type="entry name" value="PAS"/>
    <property type="match status" value="2"/>
</dbReference>
<dbReference type="NCBIfam" id="TIGR00229">
    <property type="entry name" value="sensory_box"/>
    <property type="match status" value="2"/>
</dbReference>
<dbReference type="Pfam" id="PF00563">
    <property type="entry name" value="EAL"/>
    <property type="match status" value="1"/>
</dbReference>
<dbReference type="SUPFAM" id="SSF55785">
    <property type="entry name" value="PYP-like sensor domain (PAS domain)"/>
    <property type="match status" value="2"/>
</dbReference>
<dbReference type="PROSITE" id="PS50112">
    <property type="entry name" value="PAS"/>
    <property type="match status" value="2"/>
</dbReference>